<gene>
    <name evidence="14" type="primary">SWR1_2</name>
    <name evidence="14" type="ORF">HK099_006562</name>
</gene>
<feature type="region of interest" description="Disordered" evidence="11">
    <location>
        <begin position="291"/>
        <end position="334"/>
    </location>
</feature>
<dbReference type="GO" id="GO:0004386">
    <property type="term" value="F:helicase activity"/>
    <property type="evidence" value="ECO:0007669"/>
    <property type="project" value="UniProtKB-KW"/>
</dbReference>
<feature type="domain" description="HSA" evidence="13">
    <location>
        <begin position="158"/>
        <end position="230"/>
    </location>
</feature>
<dbReference type="EMBL" id="JADGJW010000576">
    <property type="protein sequence ID" value="KAJ3215020.1"/>
    <property type="molecule type" value="Genomic_DNA"/>
</dbReference>
<sequence length="762" mass="88879">MSSSVKRSKRKLISSDDENLEVRRINLSPLKIKRCNLELNSLEKNLDFDTFADEYCNEPSDDIYNKYNRRVMIRKMQFLFSLKPELELKGKVNYPPPKRNKKLAKYLDSFVFLEDDLEFSREQYEFYLNEQIEMINSIQQFEAEHGKIEAPMPTPIQYKSFHDPIPKVNFTDTLMNEMKYISKIMIDMRKHKVIICRKVAKSIQKYWESRDLVEGKSGKQEEKRIKKLAKDTANEVRKQWKLVEAIITSKKKMVADLEAQKAGKLHLFAIIEQSAQVLKDQQQDMLLNELEGSDEERSQENSNPDEEVSGSLLDDDELSEISSENSFSSEEHLGDDQGLEQLIGDMDFENSKYNANNLEMSDVVEDDRDQRLNDDLGEVNDQMDADAIVISTQELSSNIIDADNTAVTDYDVNEKTNTDADSILNIKEANDVKLDMHTPVTPIPPLLKHTLRSYQHTGLDWLVGLYNKGLNGILADEMGLGKTIQTISLLAYLAFYKGNWGPHLIVVPTSVILNWEYEFKKWCPAFKILTYFGNQKERKEKRLGWSKENSFHICITSYQLVLSDQNNFKRKFWQYLILDEAHNIKNFRSQRWQTLLTFNSVRRLLLTGTPLQNNLLELWSLLYFLMPRGSVSSSEIMPTGFASQKEFQEWFQNPVDKIIEKNSEHDKETKDTILKLHTVLRPFLLRRLKKDVEKEMPSKIEHVVSCRLSRRQKYLYDDFMSRAKTKEDLSSGNFMSILNCLMQLRKENIILLATFFFDKCLT</sequence>
<feature type="domain" description="Helicase ATP-binding" evidence="12">
    <location>
        <begin position="463"/>
        <end position="628"/>
    </location>
</feature>
<proteinExistence type="inferred from homology"/>
<dbReference type="PANTHER" id="PTHR45685:SF1">
    <property type="entry name" value="HELICASE SRCAP"/>
    <property type="match status" value="1"/>
</dbReference>
<protein>
    <submittedName>
        <fullName evidence="14">Swr1 complex component</fullName>
    </submittedName>
</protein>
<evidence type="ECO:0000259" key="13">
    <source>
        <dbReference type="PROSITE" id="PS51204"/>
    </source>
</evidence>
<reference evidence="14" key="1">
    <citation type="submission" date="2020-05" db="EMBL/GenBank/DDBJ databases">
        <title>Phylogenomic resolution of chytrid fungi.</title>
        <authorList>
            <person name="Stajich J.E."/>
            <person name="Amses K."/>
            <person name="Simmons R."/>
            <person name="Seto K."/>
            <person name="Myers J."/>
            <person name="Bonds A."/>
            <person name="Quandt C.A."/>
            <person name="Barry K."/>
            <person name="Liu P."/>
            <person name="Grigoriev I."/>
            <person name="Longcore J.E."/>
            <person name="James T.Y."/>
        </authorList>
    </citation>
    <scope>NUCLEOTIDE SEQUENCE</scope>
    <source>
        <strain evidence="14">JEL0476</strain>
    </source>
</reference>
<keyword evidence="4" id="KW-0378">Hydrolase</keyword>
<dbReference type="FunFam" id="3.40.50.10810:FF:000005">
    <property type="entry name" value="Photoperiod-independent early flowering 1"/>
    <property type="match status" value="1"/>
</dbReference>
<comment type="subcellular location">
    <subcellularLocation>
        <location evidence="1">Nucleus</location>
    </subcellularLocation>
</comment>
<evidence type="ECO:0000256" key="11">
    <source>
        <dbReference type="SAM" id="MobiDB-lite"/>
    </source>
</evidence>
<keyword evidence="10" id="KW-0539">Nucleus</keyword>
<dbReference type="PROSITE" id="PS51204">
    <property type="entry name" value="HSA"/>
    <property type="match status" value="1"/>
</dbReference>
<dbReference type="Proteomes" id="UP001211065">
    <property type="component" value="Unassembled WGS sequence"/>
</dbReference>
<dbReference type="PROSITE" id="PS51192">
    <property type="entry name" value="HELICASE_ATP_BIND_1"/>
    <property type="match status" value="1"/>
</dbReference>
<keyword evidence="15" id="KW-1185">Reference proteome</keyword>
<dbReference type="InterPro" id="IPR038718">
    <property type="entry name" value="SNF2-like_sf"/>
</dbReference>
<keyword evidence="9" id="KW-0010">Activator</keyword>
<accession>A0AAD5U044</accession>
<dbReference type="InterPro" id="IPR014001">
    <property type="entry name" value="Helicase_ATP-bd"/>
</dbReference>
<dbReference type="GO" id="GO:0003677">
    <property type="term" value="F:DNA binding"/>
    <property type="evidence" value="ECO:0007669"/>
    <property type="project" value="UniProtKB-KW"/>
</dbReference>
<comment type="caution">
    <text evidence="14">The sequence shown here is derived from an EMBL/GenBank/DDBJ whole genome shotgun (WGS) entry which is preliminary data.</text>
</comment>
<dbReference type="CDD" id="cd18003">
    <property type="entry name" value="DEXQc_SRCAP"/>
    <property type="match status" value="1"/>
</dbReference>
<evidence type="ECO:0000313" key="14">
    <source>
        <dbReference type="EMBL" id="KAJ3215020.1"/>
    </source>
</evidence>
<dbReference type="SMART" id="SM00487">
    <property type="entry name" value="DEXDc"/>
    <property type="match status" value="1"/>
</dbReference>
<evidence type="ECO:0000256" key="7">
    <source>
        <dbReference type="ARBA" id="ARBA00022853"/>
    </source>
</evidence>
<evidence type="ECO:0000256" key="2">
    <source>
        <dbReference type="ARBA" id="ARBA00009220"/>
    </source>
</evidence>
<comment type="similarity">
    <text evidence="2">Belongs to the SNF2/RAD54 helicase family. SWR1 subfamily.</text>
</comment>
<evidence type="ECO:0000256" key="1">
    <source>
        <dbReference type="ARBA" id="ARBA00004123"/>
    </source>
</evidence>
<dbReference type="GO" id="GO:0006338">
    <property type="term" value="P:chromatin remodeling"/>
    <property type="evidence" value="ECO:0007669"/>
    <property type="project" value="TreeGrafter"/>
</dbReference>
<dbReference type="GO" id="GO:0005524">
    <property type="term" value="F:ATP binding"/>
    <property type="evidence" value="ECO:0007669"/>
    <property type="project" value="UniProtKB-KW"/>
</dbReference>
<evidence type="ECO:0000256" key="9">
    <source>
        <dbReference type="ARBA" id="ARBA00023159"/>
    </source>
</evidence>
<evidence type="ECO:0000256" key="3">
    <source>
        <dbReference type="ARBA" id="ARBA00022741"/>
    </source>
</evidence>
<dbReference type="InterPro" id="IPR014012">
    <property type="entry name" value="HSA_dom"/>
</dbReference>
<organism evidence="14 15">
    <name type="scientific">Clydaea vesicula</name>
    <dbReference type="NCBI Taxonomy" id="447962"/>
    <lineage>
        <taxon>Eukaryota</taxon>
        <taxon>Fungi</taxon>
        <taxon>Fungi incertae sedis</taxon>
        <taxon>Chytridiomycota</taxon>
        <taxon>Chytridiomycota incertae sedis</taxon>
        <taxon>Chytridiomycetes</taxon>
        <taxon>Lobulomycetales</taxon>
        <taxon>Lobulomycetaceae</taxon>
        <taxon>Clydaea</taxon>
    </lineage>
</organism>
<dbReference type="AlphaFoldDB" id="A0AAD5U044"/>
<dbReference type="Gene3D" id="3.40.50.10810">
    <property type="entry name" value="Tandem AAA-ATPase domain"/>
    <property type="match status" value="1"/>
</dbReference>
<dbReference type="GO" id="GO:0000812">
    <property type="term" value="C:Swr1 complex"/>
    <property type="evidence" value="ECO:0007669"/>
    <property type="project" value="TreeGrafter"/>
</dbReference>
<keyword evidence="5" id="KW-0347">Helicase</keyword>
<feature type="compositionally biased region" description="Acidic residues" evidence="11">
    <location>
        <begin position="303"/>
        <end position="319"/>
    </location>
</feature>
<evidence type="ECO:0000256" key="4">
    <source>
        <dbReference type="ARBA" id="ARBA00022801"/>
    </source>
</evidence>
<dbReference type="SUPFAM" id="SSF52540">
    <property type="entry name" value="P-loop containing nucleoside triphosphate hydrolases"/>
    <property type="match status" value="1"/>
</dbReference>
<keyword evidence="8" id="KW-0238">DNA-binding</keyword>
<dbReference type="PANTHER" id="PTHR45685">
    <property type="entry name" value="HELICASE SRCAP-RELATED"/>
    <property type="match status" value="1"/>
</dbReference>
<evidence type="ECO:0000256" key="8">
    <source>
        <dbReference type="ARBA" id="ARBA00023125"/>
    </source>
</evidence>
<dbReference type="InterPro" id="IPR027417">
    <property type="entry name" value="P-loop_NTPase"/>
</dbReference>
<evidence type="ECO:0000313" key="15">
    <source>
        <dbReference type="Proteomes" id="UP001211065"/>
    </source>
</evidence>
<dbReference type="GO" id="GO:0016887">
    <property type="term" value="F:ATP hydrolysis activity"/>
    <property type="evidence" value="ECO:0007669"/>
    <property type="project" value="TreeGrafter"/>
</dbReference>
<dbReference type="InterPro" id="IPR050520">
    <property type="entry name" value="INO80/SWR1_helicase"/>
</dbReference>
<evidence type="ECO:0000256" key="10">
    <source>
        <dbReference type="ARBA" id="ARBA00023242"/>
    </source>
</evidence>
<name>A0AAD5U044_9FUNG</name>
<keyword evidence="3" id="KW-0547">Nucleotide-binding</keyword>
<evidence type="ECO:0000256" key="5">
    <source>
        <dbReference type="ARBA" id="ARBA00022806"/>
    </source>
</evidence>
<evidence type="ECO:0000259" key="12">
    <source>
        <dbReference type="PROSITE" id="PS51192"/>
    </source>
</evidence>
<dbReference type="Pfam" id="PF07529">
    <property type="entry name" value="HSA"/>
    <property type="match status" value="1"/>
</dbReference>
<evidence type="ECO:0000256" key="6">
    <source>
        <dbReference type="ARBA" id="ARBA00022840"/>
    </source>
</evidence>
<dbReference type="Pfam" id="PF00176">
    <property type="entry name" value="SNF2-rel_dom"/>
    <property type="match status" value="1"/>
</dbReference>
<dbReference type="InterPro" id="IPR000330">
    <property type="entry name" value="SNF2_N"/>
</dbReference>
<dbReference type="GO" id="GO:0042393">
    <property type="term" value="F:histone binding"/>
    <property type="evidence" value="ECO:0007669"/>
    <property type="project" value="TreeGrafter"/>
</dbReference>
<keyword evidence="7" id="KW-0156">Chromatin regulator</keyword>
<keyword evidence="6" id="KW-0067">ATP-binding</keyword>